<dbReference type="RefSeq" id="WP_055470013.1">
    <property type="nucleotide sequence ID" value="NZ_BBOK01000021.1"/>
</dbReference>
<keyword evidence="2" id="KW-1133">Transmembrane helix</keyword>
<evidence type="ECO:0000256" key="2">
    <source>
        <dbReference type="SAM" id="Phobius"/>
    </source>
</evidence>
<keyword evidence="2" id="KW-0812">Transmembrane</keyword>
<accession>A0ABW8HJQ4</accession>
<protein>
    <submittedName>
        <fullName evidence="3">Uncharacterized protein</fullName>
    </submittedName>
</protein>
<comment type="caution">
    <text evidence="3">The sequence shown here is derived from an EMBL/GenBank/DDBJ whole genome shotgun (WGS) entry which is preliminary data.</text>
</comment>
<keyword evidence="2" id="KW-0472">Membrane</keyword>
<reference evidence="3 4" key="1">
    <citation type="submission" date="2024-10" db="EMBL/GenBank/DDBJ databases">
        <title>The Natural Products Discovery Center: Release of the First 8490 Sequenced Strains for Exploring Actinobacteria Biosynthetic Diversity.</title>
        <authorList>
            <person name="Kalkreuter E."/>
            <person name="Kautsar S.A."/>
            <person name="Yang D."/>
            <person name="Bader C.D."/>
            <person name="Teijaro C.N."/>
            <person name="Fluegel L."/>
            <person name="Davis C.M."/>
            <person name="Simpson J.R."/>
            <person name="Lauterbach L."/>
            <person name="Steele A.D."/>
            <person name="Gui C."/>
            <person name="Meng S."/>
            <person name="Li G."/>
            <person name="Viehrig K."/>
            <person name="Ye F."/>
            <person name="Su P."/>
            <person name="Kiefer A.F."/>
            <person name="Nichols A."/>
            <person name="Cepeda A.J."/>
            <person name="Yan W."/>
            <person name="Fan B."/>
            <person name="Jiang Y."/>
            <person name="Adhikari A."/>
            <person name="Zheng C.-J."/>
            <person name="Schuster L."/>
            <person name="Cowan T.M."/>
            <person name="Smanski M.J."/>
            <person name="Chevrette M.G."/>
            <person name="De Carvalho L.P.S."/>
            <person name="Shen B."/>
        </authorList>
    </citation>
    <scope>NUCLEOTIDE SEQUENCE [LARGE SCALE GENOMIC DNA]</scope>
    <source>
        <strain evidence="3 4">NPDC093086</strain>
    </source>
</reference>
<sequence>MAKRTRRATRTTASRKNRTRTKRTTTTDPQRPQTHRPWWPANRPSKRRDTSQHSTLTRYLLRGAAYSTGSGIVGLLFWSLRLWMT</sequence>
<dbReference type="EMBL" id="JBIVPC010000022">
    <property type="protein sequence ID" value="MFJ6040976.1"/>
    <property type="molecule type" value="Genomic_DNA"/>
</dbReference>
<evidence type="ECO:0000313" key="4">
    <source>
        <dbReference type="Proteomes" id="UP001617907"/>
    </source>
</evidence>
<proteinExistence type="predicted"/>
<gene>
    <name evidence="3" type="ORF">ACIQFM_32580</name>
</gene>
<feature type="compositionally biased region" description="Basic residues" evidence="1">
    <location>
        <begin position="1"/>
        <end position="23"/>
    </location>
</feature>
<dbReference type="Proteomes" id="UP001617907">
    <property type="component" value="Unassembled WGS sequence"/>
</dbReference>
<feature type="region of interest" description="Disordered" evidence="1">
    <location>
        <begin position="1"/>
        <end position="53"/>
    </location>
</feature>
<evidence type="ECO:0000256" key="1">
    <source>
        <dbReference type="SAM" id="MobiDB-lite"/>
    </source>
</evidence>
<keyword evidence="4" id="KW-1185">Reference proteome</keyword>
<organism evidence="3 4">
    <name type="scientific">Streptomyces ardesiacus</name>
    <dbReference type="NCBI Taxonomy" id="285564"/>
    <lineage>
        <taxon>Bacteria</taxon>
        <taxon>Bacillati</taxon>
        <taxon>Actinomycetota</taxon>
        <taxon>Actinomycetes</taxon>
        <taxon>Kitasatosporales</taxon>
        <taxon>Streptomycetaceae</taxon>
        <taxon>Streptomyces</taxon>
    </lineage>
</organism>
<evidence type="ECO:0000313" key="3">
    <source>
        <dbReference type="EMBL" id="MFJ6040976.1"/>
    </source>
</evidence>
<feature type="transmembrane region" description="Helical" evidence="2">
    <location>
        <begin position="59"/>
        <end position="80"/>
    </location>
</feature>
<name>A0ABW8HJQ4_9ACTN</name>